<protein>
    <submittedName>
        <fullName evidence="1">Acid phosphatase, putative</fullName>
    </submittedName>
</protein>
<organism evidence="1 2">
    <name type="scientific">Plasmodium ovale wallikeri</name>
    <dbReference type="NCBI Taxonomy" id="864142"/>
    <lineage>
        <taxon>Eukaryota</taxon>
        <taxon>Sar</taxon>
        <taxon>Alveolata</taxon>
        <taxon>Apicomplexa</taxon>
        <taxon>Aconoidasida</taxon>
        <taxon>Haemosporida</taxon>
        <taxon>Plasmodiidae</taxon>
        <taxon>Plasmodium</taxon>
        <taxon>Plasmodium (Plasmodium)</taxon>
    </lineage>
</organism>
<evidence type="ECO:0000313" key="1">
    <source>
        <dbReference type="EMBL" id="SBT33877.1"/>
    </source>
</evidence>
<name>A0A1A8YQI9_PLAOA</name>
<dbReference type="EMBL" id="FLRD01000061">
    <property type="protein sequence ID" value="SBT33877.1"/>
    <property type="molecule type" value="Genomic_DNA"/>
</dbReference>
<sequence>MLNFKNEERLGKKNNLGTCFLKNCDHDMSSKSDSKISEKRNCTAIDIKYKQKAYLFLLRYNLKRKKARNKILKAGDSACVYTEVQPILATRVLCTNGAKRDGGAAYGGAAYGGAAYGGAAYGGAAYGGAAYGGDGGAAYGGAAYG</sequence>
<proteinExistence type="predicted"/>
<reference evidence="2" key="1">
    <citation type="submission" date="2016-05" db="EMBL/GenBank/DDBJ databases">
        <authorList>
            <person name="Naeem Raeece"/>
        </authorList>
    </citation>
    <scope>NUCLEOTIDE SEQUENCE [LARGE SCALE GENOMIC DNA]</scope>
</reference>
<keyword evidence="2" id="KW-1185">Reference proteome</keyword>
<gene>
    <name evidence="1" type="ORF">POVWA1_019390</name>
</gene>
<dbReference type="AlphaFoldDB" id="A0A1A8YQI9"/>
<accession>A0A1A8YQI9</accession>
<evidence type="ECO:0000313" key="2">
    <source>
        <dbReference type="Proteomes" id="UP000078555"/>
    </source>
</evidence>
<dbReference type="Proteomes" id="UP000078555">
    <property type="component" value="Unassembled WGS sequence"/>
</dbReference>